<dbReference type="RefSeq" id="WP_272803750.1">
    <property type="nucleotide sequence ID" value="NZ_JAQQKY010000009.1"/>
</dbReference>
<evidence type="ECO:0000259" key="3">
    <source>
        <dbReference type="Pfam" id="PF00535"/>
    </source>
</evidence>
<organism evidence="4 5">
    <name type="scientific">Vogesella indigofera</name>
    <name type="common">Pseudomonas indigofera</name>
    <dbReference type="NCBI Taxonomy" id="45465"/>
    <lineage>
        <taxon>Bacteria</taxon>
        <taxon>Pseudomonadati</taxon>
        <taxon>Pseudomonadota</taxon>
        <taxon>Betaproteobacteria</taxon>
        <taxon>Neisseriales</taxon>
        <taxon>Chromobacteriaceae</taxon>
        <taxon>Vogesella</taxon>
    </lineage>
</organism>
<comment type="similarity">
    <text evidence="1">Belongs to the glycosyltransferase 2 family. WaaE/KdtX subfamily.</text>
</comment>
<evidence type="ECO:0000256" key="2">
    <source>
        <dbReference type="SAM" id="Phobius"/>
    </source>
</evidence>
<dbReference type="PANTHER" id="PTHR43630">
    <property type="entry name" value="POLY-BETA-1,6-N-ACETYL-D-GLUCOSAMINE SYNTHASE"/>
    <property type="match status" value="1"/>
</dbReference>
<feature type="transmembrane region" description="Helical" evidence="2">
    <location>
        <begin position="221"/>
        <end position="241"/>
    </location>
</feature>
<dbReference type="Proteomes" id="UP001221566">
    <property type="component" value="Unassembled WGS sequence"/>
</dbReference>
<dbReference type="PANTHER" id="PTHR43630:SF2">
    <property type="entry name" value="GLYCOSYLTRANSFERASE"/>
    <property type="match status" value="1"/>
</dbReference>
<dbReference type="CDD" id="cd02511">
    <property type="entry name" value="Beta4Glucosyltransferase"/>
    <property type="match status" value="1"/>
</dbReference>
<accession>A0ABT5I748</accession>
<name>A0ABT5I748_VOGIN</name>
<keyword evidence="2" id="KW-0812">Transmembrane</keyword>
<evidence type="ECO:0000313" key="4">
    <source>
        <dbReference type="EMBL" id="MDC7691934.1"/>
    </source>
</evidence>
<evidence type="ECO:0000313" key="5">
    <source>
        <dbReference type="Proteomes" id="UP001221566"/>
    </source>
</evidence>
<dbReference type="EMBL" id="JAQQKY010000009">
    <property type="protein sequence ID" value="MDC7691934.1"/>
    <property type="molecule type" value="Genomic_DNA"/>
</dbReference>
<dbReference type="InterPro" id="IPR001173">
    <property type="entry name" value="Glyco_trans_2-like"/>
</dbReference>
<feature type="domain" description="Glycosyltransferase 2-like" evidence="3">
    <location>
        <begin position="5"/>
        <end position="92"/>
    </location>
</feature>
<dbReference type="SUPFAM" id="SSF53448">
    <property type="entry name" value="Nucleotide-diphospho-sugar transferases"/>
    <property type="match status" value="1"/>
</dbReference>
<protein>
    <submittedName>
        <fullName evidence="4">Glycosyltransferase family 2 protein</fullName>
    </submittedName>
</protein>
<keyword evidence="5" id="KW-1185">Reference proteome</keyword>
<gene>
    <name evidence="4" type="ORF">PQU93_14255</name>
</gene>
<proteinExistence type="inferred from homology"/>
<keyword evidence="2" id="KW-1133">Transmembrane helix</keyword>
<keyword evidence="2" id="KW-0472">Membrane</keyword>
<sequence length="249" mass="28541">MEKITVCVLTFNSDRLLEACLSALSQVADEMIVVDSGSTDKSLEIIKNFDCQCVYRRYSTHAEQMNFAISLANHSWVLCMDSDEILDAETIHSINALKNDLADPSQAYRLQRHWYVLGEEVHAIYPVSSPDYPVRLFNKSMVSFNDAPVDDKPIGFSSTKKIAGHVRHDTFYSIHEVFQKLNTYTTRLVSYKKIEPSLVRAFFSSTAAFVKWYFLKKSWRNGKVGFVAGIYAGAYSFLKYFKAWYLNKN</sequence>
<dbReference type="Pfam" id="PF00535">
    <property type="entry name" value="Glycos_transf_2"/>
    <property type="match status" value="1"/>
</dbReference>
<reference evidence="4 5" key="1">
    <citation type="submission" date="2023-01" db="EMBL/GenBank/DDBJ databases">
        <title>Novel species of the genus Vogesella isolated from rivers.</title>
        <authorList>
            <person name="Lu H."/>
        </authorList>
    </citation>
    <scope>NUCLEOTIDE SEQUENCE [LARGE SCALE GENOMIC DNA]</scope>
    <source>
        <strain evidence="4 5">SH7W</strain>
    </source>
</reference>
<evidence type="ECO:0000256" key="1">
    <source>
        <dbReference type="ARBA" id="ARBA00038494"/>
    </source>
</evidence>
<comment type="caution">
    <text evidence="4">The sequence shown here is derived from an EMBL/GenBank/DDBJ whole genome shotgun (WGS) entry which is preliminary data.</text>
</comment>
<dbReference type="Gene3D" id="3.90.550.10">
    <property type="entry name" value="Spore Coat Polysaccharide Biosynthesis Protein SpsA, Chain A"/>
    <property type="match status" value="1"/>
</dbReference>
<dbReference type="InterPro" id="IPR029044">
    <property type="entry name" value="Nucleotide-diphossugar_trans"/>
</dbReference>